<comment type="caution">
    <text evidence="1">The sequence shown here is derived from an EMBL/GenBank/DDBJ whole genome shotgun (WGS) entry which is preliminary data.</text>
</comment>
<sequence length="113" mass="13305">IQEHVDKHINWKGIKNLLRLEDTKLAEMENQDTLSEIPVAMIIDYQDVQNAVLAKLNAVARKHKFDKNSVILWLEYLKENGYEAMLDIPDNPHAPLVLAWYSPWHKKVKREFE</sequence>
<dbReference type="EMBL" id="JAAECE010000001">
    <property type="protein sequence ID" value="KAF1807604.1"/>
    <property type="molecule type" value="Genomic_DNA"/>
</dbReference>
<accession>A0A8H4F798</accession>
<gene>
    <name evidence="1" type="ORF">FB192DRAFT_1261800</name>
</gene>
<name>A0A8H4F798_MUCCL</name>
<evidence type="ECO:0000313" key="2">
    <source>
        <dbReference type="Proteomes" id="UP000469890"/>
    </source>
</evidence>
<feature type="non-terminal residue" evidence="1">
    <location>
        <position position="1"/>
    </location>
</feature>
<evidence type="ECO:0000313" key="1">
    <source>
        <dbReference type="EMBL" id="KAF1807604.1"/>
    </source>
</evidence>
<feature type="non-terminal residue" evidence="1">
    <location>
        <position position="113"/>
    </location>
</feature>
<proteinExistence type="predicted"/>
<reference evidence="1 2" key="1">
    <citation type="submission" date="2019-09" db="EMBL/GenBank/DDBJ databases">
        <authorList>
            <consortium name="DOE Joint Genome Institute"/>
            <person name="Mondo S.J."/>
            <person name="Navarro-Mendoza M.I."/>
            <person name="Perez-Arques C."/>
            <person name="Panchal S."/>
            <person name="Nicolas F.E."/>
            <person name="Ganguly P."/>
            <person name="Pangilinan J."/>
            <person name="Grigoriev I."/>
            <person name="Heitman J."/>
            <person name="Sanya K."/>
            <person name="Garre V."/>
        </authorList>
    </citation>
    <scope>NUCLEOTIDE SEQUENCE [LARGE SCALE GENOMIC DNA]</scope>
    <source>
        <strain evidence="1 2">MU402</strain>
    </source>
</reference>
<organism evidence="1 2">
    <name type="scientific">Mucor circinelloides f. lusitanicus</name>
    <name type="common">Mucor racemosus var. lusitanicus</name>
    <dbReference type="NCBI Taxonomy" id="29924"/>
    <lineage>
        <taxon>Eukaryota</taxon>
        <taxon>Fungi</taxon>
        <taxon>Fungi incertae sedis</taxon>
        <taxon>Mucoromycota</taxon>
        <taxon>Mucoromycotina</taxon>
        <taxon>Mucoromycetes</taxon>
        <taxon>Mucorales</taxon>
        <taxon>Mucorineae</taxon>
        <taxon>Mucoraceae</taxon>
        <taxon>Mucor</taxon>
    </lineage>
</organism>
<protein>
    <submittedName>
        <fullName evidence="1">Uncharacterized protein</fullName>
    </submittedName>
</protein>
<dbReference type="AlphaFoldDB" id="A0A8H4F798"/>
<dbReference type="Proteomes" id="UP000469890">
    <property type="component" value="Unassembled WGS sequence"/>
</dbReference>